<accession>A0AAD4NVG4</accession>
<feature type="compositionally biased region" description="Polar residues" evidence="1">
    <location>
        <begin position="241"/>
        <end position="251"/>
    </location>
</feature>
<comment type="caution">
    <text evidence="2">The sequence shown here is derived from an EMBL/GenBank/DDBJ whole genome shotgun (WGS) entry which is preliminary data.</text>
</comment>
<protein>
    <submittedName>
        <fullName evidence="2">Uncharacterized protein</fullName>
    </submittedName>
</protein>
<proteinExistence type="predicted"/>
<feature type="compositionally biased region" description="Basic and acidic residues" evidence="1">
    <location>
        <begin position="259"/>
        <end position="269"/>
    </location>
</feature>
<evidence type="ECO:0000256" key="1">
    <source>
        <dbReference type="SAM" id="MobiDB-lite"/>
    </source>
</evidence>
<feature type="compositionally biased region" description="Low complexity" evidence="1">
    <location>
        <begin position="388"/>
        <end position="398"/>
    </location>
</feature>
<feature type="compositionally biased region" description="Polar residues" evidence="1">
    <location>
        <begin position="432"/>
        <end position="469"/>
    </location>
</feature>
<name>A0AAD4NVG4_9PLEO</name>
<evidence type="ECO:0000313" key="3">
    <source>
        <dbReference type="Proteomes" id="UP001199106"/>
    </source>
</evidence>
<organism evidence="2 3">
    <name type="scientific">Alternaria panax</name>
    <dbReference type="NCBI Taxonomy" id="48097"/>
    <lineage>
        <taxon>Eukaryota</taxon>
        <taxon>Fungi</taxon>
        <taxon>Dikarya</taxon>
        <taxon>Ascomycota</taxon>
        <taxon>Pezizomycotina</taxon>
        <taxon>Dothideomycetes</taxon>
        <taxon>Pleosporomycetidae</taxon>
        <taxon>Pleosporales</taxon>
        <taxon>Pleosporineae</taxon>
        <taxon>Pleosporaceae</taxon>
        <taxon>Alternaria</taxon>
        <taxon>Alternaria sect. Panax</taxon>
    </lineage>
</organism>
<dbReference type="Proteomes" id="UP001199106">
    <property type="component" value="Unassembled WGS sequence"/>
</dbReference>
<dbReference type="EMBL" id="JAANER010000001">
    <property type="protein sequence ID" value="KAG9195025.1"/>
    <property type="molecule type" value="Genomic_DNA"/>
</dbReference>
<reference evidence="2" key="1">
    <citation type="submission" date="2021-07" db="EMBL/GenBank/DDBJ databases">
        <title>Genome Resource of American Ginseng Black Spot Pathogen Alternaria panax.</title>
        <authorList>
            <person name="Qiu C."/>
            <person name="Wang W."/>
            <person name="Liu Z."/>
        </authorList>
    </citation>
    <scope>NUCLEOTIDE SEQUENCE</scope>
    <source>
        <strain evidence="2">BNCC115425</strain>
    </source>
</reference>
<feature type="compositionally biased region" description="Polar residues" evidence="1">
    <location>
        <begin position="291"/>
        <end position="305"/>
    </location>
</feature>
<sequence>MFTTLSQHETALSLAGSRFKSHIEVDFAIAERSSYLRIYLPHHVRDDRPLLPIQLGDVDPTGFKLYIEWLTHGFVSCSTRRPLRLQSCIDLIYAHIVGSTFSQSHFQDYIIDTLAFILDPAQVFDQEVLELLFLEKHASGALRKFVTDKMFRHDRRMLGMMRNSVEDIVTAYSDVKGCEYHIHQDGVCYKYGMANDDKDATRNVGVAEKKWNLDDDPELNAMAAEYLGKTNATLTITRELSPKISSQSKKTIATKHRIPTSERRSREQSRVLQPKRPSLHGMPPLNPQHPPQTSIFSNSQSPCPSIQALTTNAHIDKPLPPPPPLGQSPSPLSFKFTVPMHKDRFTVGGTAMHKPSKQDIVLECLRRLSPALSRTPTQDVIHDHFAHPPSSTPSLTDSSDSHISLFASNKSVLPTPSPPPPSVQLFPPSLHPGSTSSTYHQPRNTTSPASPRKSTSSQSVAPSFPNIHTFNPHAMLPPVQRPYHISPSSPSLPHFAPLIKRKPVPARGKDWLEQQDRLFALQGTQGFGLKKGDEENVVRKGDEENVVRKGNQGNVARKSRFMEILGGVGKVDGR</sequence>
<feature type="region of interest" description="Disordered" evidence="1">
    <location>
        <begin position="381"/>
        <end position="488"/>
    </location>
</feature>
<feature type="region of interest" description="Disordered" evidence="1">
    <location>
        <begin position="241"/>
        <end position="305"/>
    </location>
</feature>
<dbReference type="AlphaFoldDB" id="A0AAD4NVG4"/>
<keyword evidence="3" id="KW-1185">Reference proteome</keyword>
<evidence type="ECO:0000313" key="2">
    <source>
        <dbReference type="EMBL" id="KAG9195025.1"/>
    </source>
</evidence>
<gene>
    <name evidence="2" type="ORF">G6011_00145</name>
</gene>